<dbReference type="GO" id="GO:0016020">
    <property type="term" value="C:membrane"/>
    <property type="evidence" value="ECO:0007669"/>
    <property type="project" value="InterPro"/>
</dbReference>
<keyword evidence="1" id="KW-0472">Membrane</keyword>
<gene>
    <name evidence="2" type="primary">prgH</name>
    <name evidence="2" type="ORF">PS880_00183</name>
</gene>
<dbReference type="AlphaFoldDB" id="A0A5E7GCR2"/>
<protein>
    <submittedName>
        <fullName evidence="2">Protein PrgH</fullName>
    </submittedName>
</protein>
<dbReference type="Proteomes" id="UP000375525">
    <property type="component" value="Unassembled WGS sequence"/>
</dbReference>
<proteinExistence type="predicted"/>
<dbReference type="Gene3D" id="2.60.200.20">
    <property type="match status" value="1"/>
</dbReference>
<name>A0A5E7GCR2_PSEFL</name>
<keyword evidence="1" id="KW-0812">Transmembrane</keyword>
<dbReference type="InterPro" id="IPR019029">
    <property type="entry name" value="T3SS_PrgH/EprH-like"/>
</dbReference>
<dbReference type="Gene3D" id="3.30.300.170">
    <property type="match status" value="1"/>
</dbReference>
<evidence type="ECO:0000256" key="1">
    <source>
        <dbReference type="SAM" id="Phobius"/>
    </source>
</evidence>
<accession>A0A5E7GCR2</accession>
<evidence type="ECO:0000313" key="3">
    <source>
        <dbReference type="Proteomes" id="UP000375525"/>
    </source>
</evidence>
<dbReference type="Gene3D" id="3.30.70.1780">
    <property type="match status" value="1"/>
</dbReference>
<sequence length="390" mass="44086">MQELPATTMVLKIFNGFLQGCEFRLNQPRTLFVVGSEAVFCVPERLAAVPEDAIYVPFEGEGCNFELLFNDQVAPGYVLRLFKDEEAQDRACELQTLQKVAGLRIAVKSDGEDWTHELGGSGPSLIESPVKPGWFERFRMRSWLLAGVAMIFILGAVLLSSTFLRPSQVSTVESLIAGSNSTMTVLYGRDRTVYVFADSERDANWGRQVLVRNGYSATQVLTPAQERIRLEAFLADLQPQLAYHYLDLSNPTKLRLLISGQRNQLTPDLRSRLETKMLEAAPYALEFSLEASDDNIFEREAEQGLKRLGINFNLQRNTDSVNFSVVGSLDDGELHALTDYILTFQQQWGGRYVNFTIELKDDWLKGKSFQYGPQSYIKMTPSSWYFPQPL</sequence>
<dbReference type="Pfam" id="PF09480">
    <property type="entry name" value="PrgH"/>
    <property type="match status" value="1"/>
</dbReference>
<dbReference type="EMBL" id="CABVIH010000001">
    <property type="protein sequence ID" value="VVO48672.1"/>
    <property type="molecule type" value="Genomic_DNA"/>
</dbReference>
<evidence type="ECO:0000313" key="2">
    <source>
        <dbReference type="EMBL" id="VVO48672.1"/>
    </source>
</evidence>
<dbReference type="RefSeq" id="WP_191624622.1">
    <property type="nucleotide sequence ID" value="NZ_CABVIH010000001.1"/>
</dbReference>
<keyword evidence="1" id="KW-1133">Transmembrane helix</keyword>
<dbReference type="InterPro" id="IPR013387">
    <property type="entry name" value="T3SS_PrgH/EprH"/>
</dbReference>
<dbReference type="NCBIfam" id="TIGR02554">
    <property type="entry name" value="PrgH"/>
    <property type="match status" value="1"/>
</dbReference>
<feature type="transmembrane region" description="Helical" evidence="1">
    <location>
        <begin position="143"/>
        <end position="164"/>
    </location>
</feature>
<dbReference type="Gene3D" id="3.30.70.1770">
    <property type="match status" value="1"/>
</dbReference>
<reference evidence="2 3" key="1">
    <citation type="submission" date="2019-09" db="EMBL/GenBank/DDBJ databases">
        <authorList>
            <person name="Chandra G."/>
            <person name="Truman W A."/>
        </authorList>
    </citation>
    <scope>NUCLEOTIDE SEQUENCE [LARGE SCALE GENOMIC DNA]</scope>
    <source>
        <strain evidence="2">PS880</strain>
    </source>
</reference>
<organism evidence="2 3">
    <name type="scientific">Pseudomonas fluorescens</name>
    <dbReference type="NCBI Taxonomy" id="294"/>
    <lineage>
        <taxon>Bacteria</taxon>
        <taxon>Pseudomonadati</taxon>
        <taxon>Pseudomonadota</taxon>
        <taxon>Gammaproteobacteria</taxon>
        <taxon>Pseudomonadales</taxon>
        <taxon>Pseudomonadaceae</taxon>
        <taxon>Pseudomonas</taxon>
    </lineage>
</organism>